<dbReference type="GO" id="GO:0005524">
    <property type="term" value="F:ATP binding"/>
    <property type="evidence" value="ECO:0007669"/>
    <property type="project" value="UniProtKB-KW"/>
</dbReference>
<dbReference type="PROSITE" id="PS50860">
    <property type="entry name" value="AA_TRNA_LIGASE_II_ALA"/>
    <property type="match status" value="1"/>
</dbReference>
<evidence type="ECO:0000256" key="3">
    <source>
        <dbReference type="ARBA" id="ARBA00013168"/>
    </source>
</evidence>
<dbReference type="InterPro" id="IPR012947">
    <property type="entry name" value="tRNA_SAD"/>
</dbReference>
<dbReference type="FunFam" id="3.30.930.10:FF:000004">
    <property type="entry name" value="Alanine--tRNA ligase"/>
    <property type="match status" value="1"/>
</dbReference>
<dbReference type="FunFam" id="3.30.980.10:FF:000004">
    <property type="entry name" value="Alanine--tRNA ligase, cytoplasmic"/>
    <property type="match status" value="1"/>
</dbReference>
<evidence type="ECO:0000256" key="13">
    <source>
        <dbReference type="ARBA" id="ARBA00023146"/>
    </source>
</evidence>
<reference evidence="15" key="1">
    <citation type="submission" date="2016-10" db="EMBL/GenBank/DDBJ databases">
        <authorList>
            <person name="de Groot N.N."/>
        </authorList>
    </citation>
    <scope>NUCLEOTIDE SEQUENCE</scope>
</reference>
<dbReference type="SUPFAM" id="SSF55681">
    <property type="entry name" value="Class II aaRS and biotin synthetases"/>
    <property type="match status" value="1"/>
</dbReference>
<comment type="similarity">
    <text evidence="2">Belongs to the class-II aminoacyl-tRNA synthetase family.</text>
</comment>
<keyword evidence="7" id="KW-0479">Metal-binding</keyword>
<evidence type="ECO:0000256" key="6">
    <source>
        <dbReference type="ARBA" id="ARBA00022598"/>
    </source>
</evidence>
<dbReference type="GO" id="GO:0002161">
    <property type="term" value="F:aminoacyl-tRNA deacylase activity"/>
    <property type="evidence" value="ECO:0007669"/>
    <property type="project" value="TreeGrafter"/>
</dbReference>
<evidence type="ECO:0000256" key="5">
    <source>
        <dbReference type="ARBA" id="ARBA00022555"/>
    </source>
</evidence>
<dbReference type="PRINTS" id="PR00980">
    <property type="entry name" value="TRNASYNTHALA"/>
</dbReference>
<dbReference type="GO" id="GO:0005829">
    <property type="term" value="C:cytosol"/>
    <property type="evidence" value="ECO:0007669"/>
    <property type="project" value="TreeGrafter"/>
</dbReference>
<dbReference type="Pfam" id="PF07973">
    <property type="entry name" value="tRNA_SAD"/>
    <property type="match status" value="1"/>
</dbReference>
<evidence type="ECO:0000256" key="4">
    <source>
        <dbReference type="ARBA" id="ARBA00017959"/>
    </source>
</evidence>
<evidence type="ECO:0000256" key="10">
    <source>
        <dbReference type="ARBA" id="ARBA00022840"/>
    </source>
</evidence>
<accession>A0A1W1BE75</accession>
<dbReference type="HAMAP" id="MF_00036_B">
    <property type="entry name" value="Ala_tRNA_synth_B"/>
    <property type="match status" value="1"/>
</dbReference>
<dbReference type="InterPro" id="IPR018163">
    <property type="entry name" value="Thr/Ala-tRNA-synth_IIc_edit"/>
</dbReference>
<comment type="cofactor">
    <cofactor evidence="1">
        <name>Zn(2+)</name>
        <dbReference type="ChEBI" id="CHEBI:29105"/>
    </cofactor>
</comment>
<dbReference type="GO" id="GO:0004813">
    <property type="term" value="F:alanine-tRNA ligase activity"/>
    <property type="evidence" value="ECO:0007669"/>
    <property type="project" value="UniProtKB-EC"/>
</dbReference>
<evidence type="ECO:0000259" key="14">
    <source>
        <dbReference type="PROSITE" id="PS50860"/>
    </source>
</evidence>
<keyword evidence="12" id="KW-0648">Protein biosynthesis</keyword>
<evidence type="ECO:0000256" key="2">
    <source>
        <dbReference type="ARBA" id="ARBA00008226"/>
    </source>
</evidence>
<evidence type="ECO:0000256" key="12">
    <source>
        <dbReference type="ARBA" id="ARBA00022917"/>
    </source>
</evidence>
<dbReference type="InterPro" id="IPR050058">
    <property type="entry name" value="Ala-tRNA_ligase"/>
</dbReference>
<dbReference type="SMART" id="SM00863">
    <property type="entry name" value="tRNA_SAD"/>
    <property type="match status" value="1"/>
</dbReference>
<feature type="domain" description="Alanyl-transfer RNA synthetases family profile" evidence="14">
    <location>
        <begin position="1"/>
        <end position="710"/>
    </location>
</feature>
<evidence type="ECO:0000256" key="8">
    <source>
        <dbReference type="ARBA" id="ARBA00022741"/>
    </source>
</evidence>
<dbReference type="Gene3D" id="3.30.54.20">
    <property type="match status" value="1"/>
</dbReference>
<dbReference type="NCBIfam" id="TIGR00344">
    <property type="entry name" value="alaS"/>
    <property type="match status" value="1"/>
</dbReference>
<keyword evidence="5" id="KW-0820">tRNA-binding</keyword>
<dbReference type="Gene3D" id="3.10.310.40">
    <property type="match status" value="1"/>
</dbReference>
<dbReference type="InterPro" id="IPR009000">
    <property type="entry name" value="Transl_B-barrel_sf"/>
</dbReference>
<evidence type="ECO:0000256" key="9">
    <source>
        <dbReference type="ARBA" id="ARBA00022833"/>
    </source>
</evidence>
<dbReference type="SUPFAM" id="SSF55186">
    <property type="entry name" value="ThrRS/AlaRS common domain"/>
    <property type="match status" value="1"/>
</dbReference>
<protein>
    <recommendedName>
        <fullName evidence="4">Alanine--tRNA ligase</fullName>
        <ecNumber evidence="3">6.1.1.7</ecNumber>
    </recommendedName>
</protein>
<dbReference type="SUPFAM" id="SSF50447">
    <property type="entry name" value="Translation proteins"/>
    <property type="match status" value="1"/>
</dbReference>
<keyword evidence="10" id="KW-0067">ATP-binding</keyword>
<dbReference type="InterPro" id="IPR002318">
    <property type="entry name" value="Ala-tRNA-lgiase_IIc"/>
</dbReference>
<dbReference type="PANTHER" id="PTHR11777:SF9">
    <property type="entry name" value="ALANINE--TRNA LIGASE, CYTOPLASMIC"/>
    <property type="match status" value="1"/>
</dbReference>
<dbReference type="GO" id="GO:0000049">
    <property type="term" value="F:tRNA binding"/>
    <property type="evidence" value="ECO:0007669"/>
    <property type="project" value="UniProtKB-KW"/>
</dbReference>
<name>A0A1W1BE75_9ZZZZ</name>
<sequence length="866" mass="95911">MDIRKSFLDYFQSKGHKLVPSSPLVPDDPTLMFTNAGMVQFKNIFTGEVPIPNPPRATSSQTCLRAGGKHNDLDNVGYTARHHTLFEMLGNFSFADYFKEDAIAYAWEFITSENYLNLPIEKLWVTVHDSDDEAEVIWSKYIAKDRIVRFGDKDNFWQMGDTGPCGPCSEIFYDQGEENFHSEEDVMGGEGDRFLEIWNLVFMQYERSEDGTLTPLPKPSIDTGMGLERVVAIKEGKFNNYHSSLFMPFLDKIGELVGTPYNFNAVNSASYRVIADHLRSCSFLLAQGVNFDKEGRGYVLRRIMRRAIRHGYLLGLREPFMYKLVDTLVDTMGGQYDYLTSKSEAIKTSMKLEEERFFDTIEAGIKLFNEELKTTSDIFNGEVAFKLYDTFGFPLDLTEDMLREKDIKLDMDAFNAKMDAQKAQSKAGWKGTGDAATTGDFKALKEKLTLRQAQGPANEFVGYTTTSTKAKVLALLDENFKKTSAIDGKGWVLLDKTPFYAESGGQTGDKGTLRQAQGTVTEPVEVLDTKKFLDMNLSEVEGKLAVGDELEAMVDQSRAEIEKHHSATHLLHAALRAVLGEHISQAGSLNDDKRLRFDFSHPQAMTDEELQRVEDWVNDKIARAIPRETKIMSVDEAKNSGAMALFGEKYGDEVRVVSFGDASVELCGGTHVNNASQIGLFMITKESGVSAGVRRIEAICGRAAVEKVKALRDEIGHIKDEVKNQNPIAGIAKLKEQVKILKGELQTALSSTKKELSASEVNGVTVIVEEVEAGDIKELIDEAKNKYDSIAIMLFQKKGDKVLLAAGTKNTSVKAGDWIKSIAPIVGGGGGGRPDFAQAGGKDASKIQTALEEAKTYLAEVLEGSN</sequence>
<dbReference type="GO" id="GO:0006419">
    <property type="term" value="P:alanyl-tRNA aminoacylation"/>
    <property type="evidence" value="ECO:0007669"/>
    <property type="project" value="InterPro"/>
</dbReference>
<dbReference type="Pfam" id="PF02272">
    <property type="entry name" value="DHHA1"/>
    <property type="match status" value="1"/>
</dbReference>
<dbReference type="EC" id="6.1.1.7" evidence="3"/>
<dbReference type="Pfam" id="PF01411">
    <property type="entry name" value="tRNA-synt_2c"/>
    <property type="match status" value="1"/>
</dbReference>
<dbReference type="CDD" id="cd00673">
    <property type="entry name" value="AlaRS_core"/>
    <property type="match status" value="1"/>
</dbReference>
<dbReference type="SUPFAM" id="SSF101353">
    <property type="entry name" value="Putative anticodon-binding domain of alanyl-tRNA synthetase (AlaRS)"/>
    <property type="match status" value="1"/>
</dbReference>
<dbReference type="FunFam" id="3.30.54.20:FF:000001">
    <property type="entry name" value="Alanine--tRNA ligase"/>
    <property type="match status" value="1"/>
</dbReference>
<evidence type="ECO:0000256" key="7">
    <source>
        <dbReference type="ARBA" id="ARBA00022723"/>
    </source>
</evidence>
<organism evidence="15">
    <name type="scientific">hydrothermal vent metagenome</name>
    <dbReference type="NCBI Taxonomy" id="652676"/>
    <lineage>
        <taxon>unclassified sequences</taxon>
        <taxon>metagenomes</taxon>
        <taxon>ecological metagenomes</taxon>
    </lineage>
</organism>
<dbReference type="InterPro" id="IPR045864">
    <property type="entry name" value="aa-tRNA-synth_II/BPL/LPL"/>
</dbReference>
<evidence type="ECO:0000256" key="11">
    <source>
        <dbReference type="ARBA" id="ARBA00022884"/>
    </source>
</evidence>
<keyword evidence="13 15" id="KW-0030">Aminoacyl-tRNA synthetase</keyword>
<keyword evidence="11" id="KW-0694">RNA-binding</keyword>
<keyword evidence="8" id="KW-0547">Nucleotide-binding</keyword>
<dbReference type="PANTHER" id="PTHR11777">
    <property type="entry name" value="ALANYL-TRNA SYNTHETASE"/>
    <property type="match status" value="1"/>
</dbReference>
<dbReference type="GO" id="GO:0045892">
    <property type="term" value="P:negative regulation of DNA-templated transcription"/>
    <property type="evidence" value="ECO:0007669"/>
    <property type="project" value="TreeGrafter"/>
</dbReference>
<keyword evidence="9" id="KW-0862">Zinc</keyword>
<dbReference type="InterPro" id="IPR018164">
    <property type="entry name" value="Ala-tRNA-synth_IIc_N"/>
</dbReference>
<dbReference type="InterPro" id="IPR018162">
    <property type="entry name" value="Ala-tRNA-ligase_IIc_anticod-bd"/>
</dbReference>
<dbReference type="Gene3D" id="3.30.980.10">
    <property type="entry name" value="Threonyl-trna Synthetase, Chain A, domain 2"/>
    <property type="match status" value="1"/>
</dbReference>
<dbReference type="Gene3D" id="2.40.30.130">
    <property type="match status" value="1"/>
</dbReference>
<gene>
    <name evidence="15" type="ORF">MNB_SV-8-797</name>
</gene>
<dbReference type="AlphaFoldDB" id="A0A1W1BE75"/>
<dbReference type="InterPro" id="IPR018165">
    <property type="entry name" value="Ala-tRNA-synth_IIc_core"/>
</dbReference>
<evidence type="ECO:0000313" key="15">
    <source>
        <dbReference type="EMBL" id="SFV51797.1"/>
    </source>
</evidence>
<dbReference type="InterPro" id="IPR003156">
    <property type="entry name" value="DHHA1_dom"/>
</dbReference>
<keyword evidence="6 15" id="KW-0436">Ligase</keyword>
<dbReference type="GO" id="GO:0046872">
    <property type="term" value="F:metal ion binding"/>
    <property type="evidence" value="ECO:0007669"/>
    <property type="project" value="UniProtKB-KW"/>
</dbReference>
<dbReference type="FunFam" id="3.10.310.40:FF:000001">
    <property type="entry name" value="Alanine--tRNA ligase"/>
    <property type="match status" value="1"/>
</dbReference>
<evidence type="ECO:0000256" key="1">
    <source>
        <dbReference type="ARBA" id="ARBA00001947"/>
    </source>
</evidence>
<dbReference type="Gene3D" id="3.30.930.10">
    <property type="entry name" value="Bira Bifunctional Protein, Domain 2"/>
    <property type="match status" value="1"/>
</dbReference>
<dbReference type="EMBL" id="FPHD01000015">
    <property type="protein sequence ID" value="SFV51797.1"/>
    <property type="molecule type" value="Genomic_DNA"/>
</dbReference>
<proteinExistence type="inferred from homology"/>
<dbReference type="InterPro" id="IPR023033">
    <property type="entry name" value="Ala_tRNA_ligase_euk/bac"/>
</dbReference>